<keyword evidence="2 7" id="KW-0285">Flavoprotein</keyword>
<proteinExistence type="inferred from homology"/>
<dbReference type="InterPro" id="IPR013785">
    <property type="entry name" value="Aldolase_TIM"/>
</dbReference>
<feature type="binding site" evidence="7">
    <location>
        <position position="159"/>
    </location>
    <ligand>
        <name>glyoxylate</name>
        <dbReference type="ChEBI" id="CHEBI:36655"/>
    </ligand>
</feature>
<feature type="binding site" evidence="7">
    <location>
        <begin position="330"/>
        <end position="334"/>
    </location>
    <ligand>
        <name>FMN</name>
        <dbReference type="ChEBI" id="CHEBI:58210"/>
    </ligand>
</feature>
<dbReference type="InterPro" id="IPR000262">
    <property type="entry name" value="FMN-dep_DH"/>
</dbReference>
<dbReference type="PROSITE" id="PS00557">
    <property type="entry name" value="FMN_HYDROXY_ACID_DH_1"/>
    <property type="match status" value="1"/>
</dbReference>
<keyword evidence="10" id="KW-1185">Reference proteome</keyword>
<feature type="binding site" evidence="7">
    <location>
        <position position="135"/>
    </location>
    <ligand>
        <name>FMN</name>
        <dbReference type="ChEBI" id="CHEBI:58210"/>
    </ligand>
</feature>
<evidence type="ECO:0000259" key="8">
    <source>
        <dbReference type="PROSITE" id="PS51349"/>
    </source>
</evidence>
<evidence type="ECO:0000256" key="6">
    <source>
        <dbReference type="PIRSR" id="PIRSR000138-1"/>
    </source>
</evidence>
<comment type="cofactor">
    <cofactor evidence="1">
        <name>FMN</name>
        <dbReference type="ChEBI" id="CHEBI:58210"/>
    </cofactor>
</comment>
<dbReference type="GO" id="GO:0016614">
    <property type="term" value="F:oxidoreductase activity, acting on CH-OH group of donors"/>
    <property type="evidence" value="ECO:0007669"/>
    <property type="project" value="UniProtKB-ARBA"/>
</dbReference>
<evidence type="ECO:0000256" key="5">
    <source>
        <dbReference type="ARBA" id="ARBA00024042"/>
    </source>
</evidence>
<dbReference type="Gene3D" id="3.20.20.70">
    <property type="entry name" value="Aldolase class I"/>
    <property type="match status" value="1"/>
</dbReference>
<dbReference type="Proteomes" id="UP000237752">
    <property type="component" value="Unassembled WGS sequence"/>
</dbReference>
<dbReference type="FunFam" id="3.20.20.70:FF:000029">
    <property type="entry name" value="L-lactate dehydrogenase"/>
    <property type="match status" value="1"/>
</dbReference>
<comment type="caution">
    <text evidence="9">The sequence shown here is derived from an EMBL/GenBank/DDBJ whole genome shotgun (WGS) entry which is preliminary data.</text>
</comment>
<dbReference type="SUPFAM" id="SSF51395">
    <property type="entry name" value="FMN-linked oxidoreductases"/>
    <property type="match status" value="1"/>
</dbReference>
<dbReference type="CDD" id="cd02809">
    <property type="entry name" value="alpha_hydroxyacid_oxid_FMN"/>
    <property type="match status" value="1"/>
</dbReference>
<organism evidence="9 10">
    <name type="scientific">Antricoccus suffuscus</name>
    <dbReference type="NCBI Taxonomy" id="1629062"/>
    <lineage>
        <taxon>Bacteria</taxon>
        <taxon>Bacillati</taxon>
        <taxon>Actinomycetota</taxon>
        <taxon>Actinomycetes</taxon>
        <taxon>Geodermatophilales</taxon>
        <taxon>Antricoccaceae</taxon>
        <taxon>Antricoccus</taxon>
    </lineage>
</organism>
<feature type="binding site" evidence="7">
    <location>
        <begin position="106"/>
        <end position="108"/>
    </location>
    <ligand>
        <name>FMN</name>
        <dbReference type="ChEBI" id="CHEBI:58210"/>
    </ligand>
</feature>
<feature type="binding site" evidence="7">
    <location>
        <position position="297"/>
    </location>
    <ligand>
        <name>FMN</name>
        <dbReference type="ChEBI" id="CHEBI:58210"/>
    </ligand>
</feature>
<feature type="domain" description="FMN hydroxy acid dehydrogenase" evidence="8">
    <location>
        <begin position="27"/>
        <end position="404"/>
    </location>
</feature>
<feature type="binding site" evidence="7">
    <location>
        <position position="185"/>
    </location>
    <ligand>
        <name>FMN</name>
        <dbReference type="ChEBI" id="CHEBI:58210"/>
    </ligand>
</feature>
<evidence type="ECO:0000256" key="3">
    <source>
        <dbReference type="ARBA" id="ARBA00022643"/>
    </source>
</evidence>
<dbReference type="InterPro" id="IPR037396">
    <property type="entry name" value="FMN_HAD"/>
</dbReference>
<evidence type="ECO:0000313" key="10">
    <source>
        <dbReference type="Proteomes" id="UP000237752"/>
    </source>
</evidence>
<dbReference type="PROSITE" id="PS51349">
    <property type="entry name" value="FMN_HYDROXY_ACID_DH_2"/>
    <property type="match status" value="1"/>
</dbReference>
<gene>
    <name evidence="9" type="ORF">CLV47_10143</name>
</gene>
<dbReference type="RefSeq" id="WP_106346989.1">
    <property type="nucleotide sequence ID" value="NZ_PVUE01000001.1"/>
</dbReference>
<feature type="binding site" evidence="7">
    <location>
        <begin position="353"/>
        <end position="354"/>
    </location>
    <ligand>
        <name>FMN</name>
        <dbReference type="ChEBI" id="CHEBI:58210"/>
    </ligand>
</feature>
<comment type="similarity">
    <text evidence="5">Belongs to the FMN-dependent alpha-hydroxy acid dehydrogenase family.</text>
</comment>
<sequence length="412" mass="45064">MTRRIPSPSEIKPYLRVRVPERRGEARRLAKSQAMVDVERLAKRRVPRSVWEFVTGAAEYEVSLAENRRELDSVRFTPRAFGQVHKPDTSTEILGRPAPLPLILAPTGFTRLSHHEGEGSVARAGRDAGVPYCLSTFATTSIGEVGKVAAGGRNWFQVYLMRDREITLGHLAQARDAGYEALMLTVDTPVAGHRRRDFHNGFDVPPNLTARALLDMAVNPRWVVDLITHDPLRFATLTDAGDRRWTNTGAVVESNIRPADIAWLRENWDGPVIVKGLMNVADARDSVDAGAAAVVVSNHGGRQLDRTRSPLAVLPAVAEAVGDRAEVYVDSGFRTGSDIAAAVGLGARAVMIGRPYLFGLMMAGERGVRKVIDIYRAELRRTMTLLGTPTIGDIGPAQVSLRATRDRSPLST</sequence>
<feature type="binding site" evidence="7">
    <location>
        <position position="194"/>
    </location>
    <ligand>
        <name>glyoxylate</name>
        <dbReference type="ChEBI" id="CHEBI:36655"/>
    </ligand>
</feature>
<evidence type="ECO:0000313" key="9">
    <source>
        <dbReference type="EMBL" id="PRZ43919.1"/>
    </source>
</evidence>
<dbReference type="OrthoDB" id="9770452at2"/>
<dbReference type="InterPro" id="IPR008259">
    <property type="entry name" value="FMN_hydac_DH_AS"/>
</dbReference>
<dbReference type="PIRSF" id="PIRSF000138">
    <property type="entry name" value="Al-hdrx_acd_dh"/>
    <property type="match status" value="1"/>
</dbReference>
<keyword evidence="3 7" id="KW-0288">FMN</keyword>
<feature type="binding site" evidence="7">
    <location>
        <position position="275"/>
    </location>
    <ligand>
        <name>FMN</name>
        <dbReference type="ChEBI" id="CHEBI:58210"/>
    </ligand>
</feature>
<evidence type="ECO:0000256" key="7">
    <source>
        <dbReference type="PIRSR" id="PIRSR000138-2"/>
    </source>
</evidence>
<dbReference type="PANTHER" id="PTHR10578:SF107">
    <property type="entry name" value="2-HYDROXYACID OXIDASE 1"/>
    <property type="match status" value="1"/>
</dbReference>
<name>A0A2T1A5Q1_9ACTN</name>
<evidence type="ECO:0000256" key="4">
    <source>
        <dbReference type="ARBA" id="ARBA00023002"/>
    </source>
</evidence>
<dbReference type="Pfam" id="PF01070">
    <property type="entry name" value="FMN_dh"/>
    <property type="match status" value="1"/>
</dbReference>
<evidence type="ECO:0000256" key="1">
    <source>
        <dbReference type="ARBA" id="ARBA00001917"/>
    </source>
</evidence>
<reference evidence="9 10" key="1">
    <citation type="submission" date="2018-03" db="EMBL/GenBank/DDBJ databases">
        <title>Genomic Encyclopedia of Archaeal and Bacterial Type Strains, Phase II (KMG-II): from individual species to whole genera.</title>
        <authorList>
            <person name="Goeker M."/>
        </authorList>
    </citation>
    <scope>NUCLEOTIDE SEQUENCE [LARGE SCALE GENOMIC DNA]</scope>
    <source>
        <strain evidence="9 10">DSM 100065</strain>
    </source>
</reference>
<accession>A0A2T1A5Q1</accession>
<evidence type="ECO:0000256" key="2">
    <source>
        <dbReference type="ARBA" id="ARBA00022630"/>
    </source>
</evidence>
<feature type="binding site" evidence="7">
    <location>
        <position position="157"/>
    </location>
    <ligand>
        <name>FMN</name>
        <dbReference type="ChEBI" id="CHEBI:58210"/>
    </ligand>
</feature>
<feature type="binding site" evidence="7">
    <location>
        <position position="299"/>
    </location>
    <ligand>
        <name>glyoxylate</name>
        <dbReference type="ChEBI" id="CHEBI:36655"/>
    </ligand>
</feature>
<dbReference type="GO" id="GO:0010181">
    <property type="term" value="F:FMN binding"/>
    <property type="evidence" value="ECO:0007669"/>
    <property type="project" value="InterPro"/>
</dbReference>
<dbReference type="EMBL" id="PVUE01000001">
    <property type="protein sequence ID" value="PRZ43919.1"/>
    <property type="molecule type" value="Genomic_DNA"/>
</dbReference>
<feature type="binding site" evidence="7">
    <location>
        <position position="302"/>
    </location>
    <ligand>
        <name>glyoxylate</name>
        <dbReference type="ChEBI" id="CHEBI:36655"/>
    </ligand>
</feature>
<dbReference type="InterPro" id="IPR012133">
    <property type="entry name" value="Alpha-hydoxy_acid_DH_FMN"/>
</dbReference>
<protein>
    <submittedName>
        <fullName evidence="9">L-lactate dehydrogenase (Cytochrome)</fullName>
    </submittedName>
</protein>
<feature type="active site" description="Proton acceptor" evidence="6">
    <location>
        <position position="299"/>
    </location>
</feature>
<dbReference type="PANTHER" id="PTHR10578">
    <property type="entry name" value="S -2-HYDROXY-ACID OXIDASE-RELATED"/>
    <property type="match status" value="1"/>
</dbReference>
<keyword evidence="4" id="KW-0560">Oxidoreductase</keyword>
<dbReference type="AlphaFoldDB" id="A0A2T1A5Q1"/>